<name>K2K8U7_9GAMM</name>
<feature type="compositionally biased region" description="Polar residues" evidence="1">
    <location>
        <begin position="126"/>
        <end position="138"/>
    </location>
</feature>
<accession>K2K8U7</accession>
<sequence length="148" mass="16146">PAATEDAQRSDYQRQQLALTETLLDELFAADVLVIGAPMYNFTVPSQLKTWMDRVAQAGRTFKYTEQGPQGLLTGKRAYLVSGRGGIYSEGPAAGMDHQESLVKQFLAFIGITEVSTIRAEGVNLSPEQRQQSMQTAEQAVADEFSAA</sequence>
<evidence type="ECO:0000313" key="3">
    <source>
        <dbReference type="EMBL" id="EKE82982.1"/>
    </source>
</evidence>
<dbReference type="PANTHER" id="PTHR43741">
    <property type="entry name" value="FMN-DEPENDENT NADH-AZOREDUCTASE 1"/>
    <property type="match status" value="1"/>
</dbReference>
<keyword evidence="4" id="KW-1185">Reference proteome</keyword>
<protein>
    <submittedName>
        <fullName evidence="3">FMN-dependent NADH-azoreductase</fullName>
    </submittedName>
</protein>
<dbReference type="Pfam" id="PF02525">
    <property type="entry name" value="Flavodoxin_2"/>
    <property type="match status" value="1"/>
</dbReference>
<dbReference type="OrthoDB" id="9787136at2"/>
<dbReference type="Gene3D" id="3.40.50.360">
    <property type="match status" value="1"/>
</dbReference>
<evidence type="ECO:0000313" key="4">
    <source>
        <dbReference type="Proteomes" id="UP000014115"/>
    </source>
</evidence>
<gene>
    <name evidence="3" type="ORF">A10D4_09084</name>
</gene>
<reference evidence="3 4" key="1">
    <citation type="journal article" date="2012" name="J. Bacteriol.">
        <title>Genome Sequence of Idiomarina xiamenensis Type Strain 10-D-4.</title>
        <authorList>
            <person name="Lai Q."/>
            <person name="Wang L."/>
            <person name="Wang W."/>
            <person name="Shao Z."/>
        </authorList>
    </citation>
    <scope>NUCLEOTIDE SEQUENCE [LARGE SCALE GENOMIC DNA]</scope>
    <source>
        <strain evidence="3 4">10-D-4</strain>
    </source>
</reference>
<evidence type="ECO:0000259" key="2">
    <source>
        <dbReference type="Pfam" id="PF02525"/>
    </source>
</evidence>
<dbReference type="EMBL" id="AMRG01000010">
    <property type="protein sequence ID" value="EKE82982.1"/>
    <property type="molecule type" value="Genomic_DNA"/>
</dbReference>
<dbReference type="AlphaFoldDB" id="K2K8U7"/>
<dbReference type="InterPro" id="IPR050104">
    <property type="entry name" value="FMN-dep_NADH:Q_OxRdtase_AzoR1"/>
</dbReference>
<dbReference type="eggNOG" id="COG1182">
    <property type="taxonomic scope" value="Bacteria"/>
</dbReference>
<proteinExistence type="predicted"/>
<dbReference type="PATRIC" id="fig|740709.3.peg.1838"/>
<organism evidence="3 4">
    <name type="scientific">Idiomarina xiamenensis 10-D-4</name>
    <dbReference type="NCBI Taxonomy" id="740709"/>
    <lineage>
        <taxon>Bacteria</taxon>
        <taxon>Pseudomonadati</taxon>
        <taxon>Pseudomonadota</taxon>
        <taxon>Gammaproteobacteria</taxon>
        <taxon>Alteromonadales</taxon>
        <taxon>Idiomarinaceae</taxon>
        <taxon>Idiomarina</taxon>
    </lineage>
</organism>
<feature type="region of interest" description="Disordered" evidence="1">
    <location>
        <begin position="125"/>
        <end position="148"/>
    </location>
</feature>
<dbReference type="InterPro" id="IPR003680">
    <property type="entry name" value="Flavodoxin_fold"/>
</dbReference>
<dbReference type="SUPFAM" id="SSF52218">
    <property type="entry name" value="Flavoproteins"/>
    <property type="match status" value="1"/>
</dbReference>
<feature type="non-terminal residue" evidence="3">
    <location>
        <position position="1"/>
    </location>
</feature>
<dbReference type="InterPro" id="IPR029039">
    <property type="entry name" value="Flavoprotein-like_sf"/>
</dbReference>
<comment type="caution">
    <text evidence="3">The sequence shown here is derived from an EMBL/GenBank/DDBJ whole genome shotgun (WGS) entry which is preliminary data.</text>
</comment>
<feature type="domain" description="Flavodoxin-like fold" evidence="2">
    <location>
        <begin position="10"/>
        <end position="142"/>
    </location>
</feature>
<dbReference type="Proteomes" id="UP000014115">
    <property type="component" value="Unassembled WGS sequence"/>
</dbReference>
<evidence type="ECO:0000256" key="1">
    <source>
        <dbReference type="SAM" id="MobiDB-lite"/>
    </source>
</evidence>
<dbReference type="PANTHER" id="PTHR43741:SF4">
    <property type="entry name" value="FMN-DEPENDENT NADH:QUINONE OXIDOREDUCTASE"/>
    <property type="match status" value="1"/>
</dbReference>
<dbReference type="RefSeq" id="WP_008489085.1">
    <property type="nucleotide sequence ID" value="NZ_AMRG01000010.1"/>
</dbReference>